<feature type="transmembrane region" description="Helical" evidence="7">
    <location>
        <begin position="238"/>
        <end position="262"/>
    </location>
</feature>
<keyword evidence="6 7" id="KW-0472">Membrane</keyword>
<dbReference type="InterPro" id="IPR035906">
    <property type="entry name" value="MetI-like_sf"/>
</dbReference>
<sequence length="318" mass="34476">MQVADHPQRIAARFTAAGSRARRTSSANRRTKLLPWLLMAPTAISVIAVIGYPLVQTVWLSLHEGQGLMTGEWVGLGNYVEMFTTPATQAAFVRTLVLTAVTVGGAMLIAFLTALVLNSGLPGMRLLTVLVVLPWAMPRVSAAILWKWAFDSQYGLVNWVLVALGMDQFEGFSWFSTGPSALVVVSVAIIWAKVPFLAIALLAALRSVPGDLVEAARLDGANAFQTLVRIKLPIMRPVVMVLLILATIQAFQAFDHIFVMTVPPGGPNHSTEIISLLTYLEAFAFLDGGMGSALALLSFVVLALITYVYVRAQREELR</sequence>
<evidence type="ECO:0000256" key="4">
    <source>
        <dbReference type="ARBA" id="ARBA00022692"/>
    </source>
</evidence>
<dbReference type="SUPFAM" id="SSF161098">
    <property type="entry name" value="MetI-like"/>
    <property type="match status" value="1"/>
</dbReference>
<keyword evidence="5 7" id="KW-1133">Transmembrane helix</keyword>
<keyword evidence="3" id="KW-1003">Cell membrane</keyword>
<feature type="transmembrane region" description="Helical" evidence="7">
    <location>
        <begin position="129"/>
        <end position="149"/>
    </location>
</feature>
<evidence type="ECO:0000313" key="10">
    <source>
        <dbReference type="Proteomes" id="UP001500902"/>
    </source>
</evidence>
<reference evidence="10" key="1">
    <citation type="journal article" date="2019" name="Int. J. Syst. Evol. Microbiol.">
        <title>The Global Catalogue of Microorganisms (GCM) 10K type strain sequencing project: providing services to taxonomists for standard genome sequencing and annotation.</title>
        <authorList>
            <consortium name="The Broad Institute Genomics Platform"/>
            <consortium name="The Broad Institute Genome Sequencing Center for Infectious Disease"/>
            <person name="Wu L."/>
            <person name="Ma J."/>
        </authorList>
    </citation>
    <scope>NUCLEOTIDE SEQUENCE [LARGE SCALE GENOMIC DNA]</scope>
    <source>
        <strain evidence="10">JCM 16904</strain>
    </source>
</reference>
<dbReference type="PROSITE" id="PS50928">
    <property type="entry name" value="ABC_TM1"/>
    <property type="match status" value="1"/>
</dbReference>
<comment type="caution">
    <text evidence="9">The sequence shown here is derived from an EMBL/GenBank/DDBJ whole genome shotgun (WGS) entry which is preliminary data.</text>
</comment>
<keyword evidence="4 7" id="KW-0812">Transmembrane</keyword>
<evidence type="ECO:0000256" key="3">
    <source>
        <dbReference type="ARBA" id="ARBA00022475"/>
    </source>
</evidence>
<protein>
    <submittedName>
        <fullName evidence="9">Sugar ABC transporter permease</fullName>
    </submittedName>
</protein>
<evidence type="ECO:0000256" key="7">
    <source>
        <dbReference type="RuleBase" id="RU363032"/>
    </source>
</evidence>
<evidence type="ECO:0000256" key="5">
    <source>
        <dbReference type="ARBA" id="ARBA00022989"/>
    </source>
</evidence>
<evidence type="ECO:0000313" key="9">
    <source>
        <dbReference type="EMBL" id="GAA3646493.1"/>
    </source>
</evidence>
<feature type="transmembrane region" description="Helical" evidence="7">
    <location>
        <begin position="181"/>
        <end position="205"/>
    </location>
</feature>
<evidence type="ECO:0000256" key="1">
    <source>
        <dbReference type="ARBA" id="ARBA00004651"/>
    </source>
</evidence>
<dbReference type="PANTHER" id="PTHR43005:SF1">
    <property type="entry name" value="SPERMIDINE_PUTRESCINE TRANSPORT SYSTEM PERMEASE PROTEIN"/>
    <property type="match status" value="1"/>
</dbReference>
<dbReference type="PANTHER" id="PTHR43005">
    <property type="entry name" value="BLR7065 PROTEIN"/>
    <property type="match status" value="1"/>
</dbReference>
<feature type="transmembrane region" description="Helical" evidence="7">
    <location>
        <begin position="33"/>
        <end position="55"/>
    </location>
</feature>
<feature type="transmembrane region" description="Helical" evidence="7">
    <location>
        <begin position="282"/>
        <end position="310"/>
    </location>
</feature>
<dbReference type="Pfam" id="PF00528">
    <property type="entry name" value="BPD_transp_1"/>
    <property type="match status" value="1"/>
</dbReference>
<dbReference type="Gene3D" id="1.10.3720.10">
    <property type="entry name" value="MetI-like"/>
    <property type="match status" value="1"/>
</dbReference>
<name>A0ABP7B1X1_9ACTN</name>
<keyword evidence="10" id="KW-1185">Reference proteome</keyword>
<feature type="transmembrane region" description="Helical" evidence="7">
    <location>
        <begin position="91"/>
        <end position="117"/>
    </location>
</feature>
<gene>
    <name evidence="9" type="ORF">GCM10022224_006630</name>
</gene>
<organism evidence="9 10">
    <name type="scientific">Nonomuraea antimicrobica</name>
    <dbReference type="NCBI Taxonomy" id="561173"/>
    <lineage>
        <taxon>Bacteria</taxon>
        <taxon>Bacillati</taxon>
        <taxon>Actinomycetota</taxon>
        <taxon>Actinomycetes</taxon>
        <taxon>Streptosporangiales</taxon>
        <taxon>Streptosporangiaceae</taxon>
        <taxon>Nonomuraea</taxon>
    </lineage>
</organism>
<dbReference type="EMBL" id="BAAAZP010000009">
    <property type="protein sequence ID" value="GAA3646493.1"/>
    <property type="molecule type" value="Genomic_DNA"/>
</dbReference>
<comment type="similarity">
    <text evidence="7">Belongs to the binding-protein-dependent transport system permease family.</text>
</comment>
<feature type="domain" description="ABC transmembrane type-1" evidence="8">
    <location>
        <begin position="92"/>
        <end position="309"/>
    </location>
</feature>
<proteinExistence type="inferred from homology"/>
<evidence type="ECO:0000259" key="8">
    <source>
        <dbReference type="PROSITE" id="PS50928"/>
    </source>
</evidence>
<dbReference type="InterPro" id="IPR000515">
    <property type="entry name" value="MetI-like"/>
</dbReference>
<dbReference type="Proteomes" id="UP001500902">
    <property type="component" value="Unassembled WGS sequence"/>
</dbReference>
<accession>A0ABP7B1X1</accession>
<keyword evidence="2 7" id="KW-0813">Transport</keyword>
<dbReference type="CDD" id="cd06261">
    <property type="entry name" value="TM_PBP2"/>
    <property type="match status" value="1"/>
</dbReference>
<evidence type="ECO:0000256" key="2">
    <source>
        <dbReference type="ARBA" id="ARBA00022448"/>
    </source>
</evidence>
<comment type="subcellular location">
    <subcellularLocation>
        <location evidence="1 7">Cell membrane</location>
        <topology evidence="1 7">Multi-pass membrane protein</topology>
    </subcellularLocation>
</comment>
<evidence type="ECO:0000256" key="6">
    <source>
        <dbReference type="ARBA" id="ARBA00023136"/>
    </source>
</evidence>